<evidence type="ECO:0000313" key="7">
    <source>
        <dbReference type="Proteomes" id="UP000095210"/>
    </source>
</evidence>
<dbReference type="GO" id="GO:0016787">
    <property type="term" value="F:hydrolase activity"/>
    <property type="evidence" value="ECO:0007669"/>
    <property type="project" value="UniProtKB-KW"/>
</dbReference>
<dbReference type="Pfam" id="PF08386">
    <property type="entry name" value="Abhydrolase_4"/>
    <property type="match status" value="1"/>
</dbReference>
<evidence type="ECO:0000256" key="2">
    <source>
        <dbReference type="ARBA" id="ARBA00022729"/>
    </source>
</evidence>
<dbReference type="Proteomes" id="UP000095210">
    <property type="component" value="Chromosome"/>
</dbReference>
<dbReference type="Gene3D" id="3.40.50.1820">
    <property type="entry name" value="alpha/beta hydrolase"/>
    <property type="match status" value="1"/>
</dbReference>
<feature type="chain" id="PRO_5042086440" evidence="4">
    <location>
        <begin position="32"/>
        <end position="503"/>
    </location>
</feature>
<dbReference type="PANTHER" id="PTHR43248:SF29">
    <property type="entry name" value="TRIPEPTIDYL AMINOPEPTIDASE"/>
    <property type="match status" value="1"/>
</dbReference>
<dbReference type="InterPro" id="IPR029058">
    <property type="entry name" value="AB_hydrolase_fold"/>
</dbReference>
<name>A0AAC9HVF5_9PSEU</name>
<comment type="similarity">
    <text evidence="1">Belongs to the peptidase S33 family.</text>
</comment>
<dbReference type="RefSeq" id="WP_236750420.1">
    <property type="nucleotide sequence ID" value="NZ_CP014859.1"/>
</dbReference>
<gene>
    <name evidence="6" type="ORF">TL08_26355</name>
</gene>
<reference evidence="7" key="1">
    <citation type="submission" date="2016-03" db="EMBL/GenBank/DDBJ databases">
        <title>Complete genome sequence of the type strain Actinoalloteichus hymeniacidonis DSM 45092.</title>
        <authorList>
            <person name="Schaffert L."/>
            <person name="Albersmeier A."/>
            <person name="Winkler A."/>
            <person name="Kalinowski J."/>
            <person name="Zotchev S."/>
            <person name="Ruckert C."/>
        </authorList>
    </citation>
    <scope>NUCLEOTIDE SEQUENCE [LARGE SCALE GENOMIC DNA]</scope>
    <source>
        <strain evidence="7">HPA177(T) (DSM 45092(T))</strain>
    </source>
</reference>
<keyword evidence="2 4" id="KW-0732">Signal</keyword>
<evidence type="ECO:0000259" key="5">
    <source>
        <dbReference type="Pfam" id="PF08386"/>
    </source>
</evidence>
<feature type="signal peptide" evidence="4">
    <location>
        <begin position="1"/>
        <end position="31"/>
    </location>
</feature>
<protein>
    <submittedName>
        <fullName evidence="6">TAP-like protein</fullName>
    </submittedName>
</protein>
<sequence>MKQKSHVGRSMTLLAALGVAGALVGVPAATAEQENQAVPPPAAGLEWGECPEGVEVAPKQLQCATVPVPLDYNDPDGEQIEIMISKLPSLNPDKRRGVLLTNPGGPGGTGLDQPRFLADQGIPASVLDSYDIIGMDTRGVGHSTPVGCGFTIDGEYRMNIPPYAVDEAAVDERAGVVERAAEQCLTSDDSAHLRQISTANMARDLDQIRAALGEEKASFLGYSYGSGLGAAYASMFPETTDRVVLDSNIGDTHLNEEGLRRYGQGMEQTFPDFANWAAARHEAYGLGSTPEEVRETYFSLAESLDENPVETIDGVLFRQATFGSLYNERSYASLAQIWQSLKVGDVASAETMLAETAPEVTAIDNALTVFLATTCNDVEWSEDVQTYKDNVAADREEFPLFGAAAANILPCAYWDAPLEEPVQVNTDGPENVLVLQNDRDPVTPIDGGKSINEKFGDRSKLVSVDGSGHGVYVLGGNACALNITTKFLLDGTMPDQDVACEAS</sequence>
<dbReference type="PANTHER" id="PTHR43248">
    <property type="entry name" value="2-SUCCINYL-6-HYDROXY-2,4-CYCLOHEXADIENE-1-CARBOXYLATE SYNTHASE"/>
    <property type="match status" value="1"/>
</dbReference>
<evidence type="ECO:0000313" key="6">
    <source>
        <dbReference type="EMBL" id="AOS66040.1"/>
    </source>
</evidence>
<dbReference type="AlphaFoldDB" id="A0AAC9HVF5"/>
<dbReference type="KEGG" id="ahm:TL08_26355"/>
<evidence type="ECO:0000256" key="1">
    <source>
        <dbReference type="ARBA" id="ARBA00010088"/>
    </source>
</evidence>
<feature type="domain" description="Peptidase S33 tripeptidyl aminopeptidase-like C-terminal" evidence="5">
    <location>
        <begin position="399"/>
        <end position="500"/>
    </location>
</feature>
<keyword evidence="7" id="KW-1185">Reference proteome</keyword>
<dbReference type="SUPFAM" id="SSF53474">
    <property type="entry name" value="alpha/beta-Hydrolases"/>
    <property type="match status" value="1"/>
</dbReference>
<dbReference type="InterPro" id="IPR013595">
    <property type="entry name" value="Pept_S33_TAP-like_C"/>
</dbReference>
<evidence type="ECO:0000256" key="3">
    <source>
        <dbReference type="ARBA" id="ARBA00022801"/>
    </source>
</evidence>
<keyword evidence="3" id="KW-0378">Hydrolase</keyword>
<organism evidence="6 7">
    <name type="scientific">Actinoalloteichus hymeniacidonis</name>
    <dbReference type="NCBI Taxonomy" id="340345"/>
    <lineage>
        <taxon>Bacteria</taxon>
        <taxon>Bacillati</taxon>
        <taxon>Actinomycetota</taxon>
        <taxon>Actinomycetes</taxon>
        <taxon>Pseudonocardiales</taxon>
        <taxon>Pseudonocardiaceae</taxon>
        <taxon>Actinoalloteichus</taxon>
    </lineage>
</organism>
<proteinExistence type="inferred from homology"/>
<dbReference type="EMBL" id="CP014859">
    <property type="protein sequence ID" value="AOS66040.1"/>
    <property type="molecule type" value="Genomic_DNA"/>
</dbReference>
<evidence type="ECO:0000256" key="4">
    <source>
        <dbReference type="SAM" id="SignalP"/>
    </source>
</evidence>
<accession>A0AAC9HVF5</accession>
<dbReference type="InterPro" id="IPR051601">
    <property type="entry name" value="Serine_prot/Carboxylest_S33"/>
</dbReference>